<dbReference type="EMBL" id="VJZT01000006">
    <property type="protein sequence ID" value="TRX40027.1"/>
    <property type="molecule type" value="Genomic_DNA"/>
</dbReference>
<accession>A0A553E4S4</accession>
<keyword evidence="2" id="KW-1185">Reference proteome</keyword>
<proteinExistence type="predicted"/>
<gene>
    <name evidence="1" type="ORF">FNW21_07405</name>
</gene>
<dbReference type="Proteomes" id="UP000316371">
    <property type="component" value="Unassembled WGS sequence"/>
</dbReference>
<dbReference type="AlphaFoldDB" id="A0A553E4S4"/>
<dbReference type="OrthoDB" id="595476at2"/>
<name>A0A553E4S4_9FLAO</name>
<reference evidence="1 2" key="1">
    <citation type="submission" date="2019-07" db="EMBL/GenBank/DDBJ databases">
        <title>Novel species of Flavobacterium.</title>
        <authorList>
            <person name="Liu Q."/>
            <person name="Xin Y.-H."/>
        </authorList>
    </citation>
    <scope>NUCLEOTIDE SEQUENCE [LARGE SCALE GENOMIC DNA]</scope>
    <source>
        <strain evidence="1 2">LB1R34</strain>
    </source>
</reference>
<dbReference type="Gene3D" id="3.30.2310.20">
    <property type="entry name" value="RelE-like"/>
    <property type="match status" value="1"/>
</dbReference>
<protein>
    <submittedName>
        <fullName evidence="1">Type II toxin-antitoxin system RelE/ParE family toxin</fullName>
    </submittedName>
</protein>
<organism evidence="1 2">
    <name type="scientific">Flavobacterium restrictum</name>
    <dbReference type="NCBI Taxonomy" id="2594428"/>
    <lineage>
        <taxon>Bacteria</taxon>
        <taxon>Pseudomonadati</taxon>
        <taxon>Bacteroidota</taxon>
        <taxon>Flavobacteriia</taxon>
        <taxon>Flavobacteriales</taxon>
        <taxon>Flavobacteriaceae</taxon>
        <taxon>Flavobacterium</taxon>
    </lineage>
</organism>
<dbReference type="InterPro" id="IPR035093">
    <property type="entry name" value="RelE/ParE_toxin_dom_sf"/>
</dbReference>
<dbReference type="RefSeq" id="WP_144256107.1">
    <property type="nucleotide sequence ID" value="NZ_VJZT01000006.1"/>
</dbReference>
<evidence type="ECO:0000313" key="1">
    <source>
        <dbReference type="EMBL" id="TRX40027.1"/>
    </source>
</evidence>
<sequence length="102" mass="11954">MKCKKVISESAKLDIIENTLWYNTKRKGLGKEFAVEIRKTVNYISDFLLAFPVKYDAIRVAVVRTFPYTIHYYFDQPNNTIFISCVFHDANDPEILNRRSSI</sequence>
<evidence type="ECO:0000313" key="2">
    <source>
        <dbReference type="Proteomes" id="UP000316371"/>
    </source>
</evidence>
<comment type="caution">
    <text evidence="1">The sequence shown here is derived from an EMBL/GenBank/DDBJ whole genome shotgun (WGS) entry which is preliminary data.</text>
</comment>